<evidence type="ECO:0000256" key="4">
    <source>
        <dbReference type="ARBA" id="ARBA00022771"/>
    </source>
</evidence>
<dbReference type="AlphaFoldDB" id="A0AA40D0J5"/>
<dbReference type="PROSITE" id="PS00028">
    <property type="entry name" value="ZINC_FINGER_C2H2_1"/>
    <property type="match status" value="4"/>
</dbReference>
<evidence type="ECO:0000256" key="8">
    <source>
        <dbReference type="PROSITE-ProRule" id="PRU00042"/>
    </source>
</evidence>
<feature type="compositionally biased region" description="Polar residues" evidence="9">
    <location>
        <begin position="34"/>
        <end position="47"/>
    </location>
</feature>
<feature type="region of interest" description="Disordered" evidence="9">
    <location>
        <begin position="390"/>
        <end position="442"/>
    </location>
</feature>
<keyword evidence="5" id="KW-0862">Zinc</keyword>
<dbReference type="SMART" id="SM00355">
    <property type="entry name" value="ZnF_C2H2"/>
    <property type="match status" value="6"/>
</dbReference>
<comment type="caution">
    <text evidence="11">The sequence shown here is derived from an EMBL/GenBank/DDBJ whole genome shotgun (WGS) entry which is preliminary data.</text>
</comment>
<evidence type="ECO:0000313" key="12">
    <source>
        <dbReference type="Proteomes" id="UP001174936"/>
    </source>
</evidence>
<dbReference type="PANTHER" id="PTHR23235:SF120">
    <property type="entry name" value="KRUPPEL-LIKE FACTOR 15"/>
    <property type="match status" value="1"/>
</dbReference>
<keyword evidence="3" id="KW-0677">Repeat</keyword>
<comment type="subcellular location">
    <subcellularLocation>
        <location evidence="1">Nucleus</location>
    </subcellularLocation>
</comment>
<dbReference type="PANTHER" id="PTHR23235">
    <property type="entry name" value="KRUEPPEL-LIKE TRANSCRIPTION FACTOR"/>
    <property type="match status" value="1"/>
</dbReference>
<feature type="domain" description="C2H2-type" evidence="10">
    <location>
        <begin position="584"/>
        <end position="606"/>
    </location>
</feature>
<keyword evidence="7" id="KW-0539">Nucleus</keyword>
<dbReference type="PROSITE" id="PS50157">
    <property type="entry name" value="ZINC_FINGER_C2H2_2"/>
    <property type="match status" value="4"/>
</dbReference>
<dbReference type="SUPFAM" id="SSF57667">
    <property type="entry name" value="beta-beta-alpha zinc fingers"/>
    <property type="match status" value="3"/>
</dbReference>
<sequence>MDGSFDGSNCFPGDRNGYHRHTQSGNISHMGFSTLMQPPTIPSSAQPSAGGLSRLPNGAGSATYESHDDMCIDQCSGVGLYNGSFFNHRSAVPTTRWPNRTMSTHHNPGSLLGFAAELDVMQFRHELTQSNQDQYQESWYGQHFQQGVDRDLHRGDEDASSAETDSCCDSQCTMTGKCSNIACANNRDICTDQDCPGRSTDSSALPSEVVNTAEALLSINHGPGQQHHAFSLQGSGESQMDSLLSFNTAADHQDSAMDGFNFNFPQASNHQFVWPPVINSVANHLLVAHGDPNSSNCTRPCLLDDPRNYPNCRMPIYNNLNFDAQYGSLNSELQLNQNLIMCKAEVHDPETYLEHFNQQHREFFASNVHQPLLNTVAMQHTGVMHSIEAMSSSPTTPLDGLESPDSDDSSNTPSPLTPMSNSVDMSEFKAEVSSPPERSMSVVSEDPHVHRCMWREEGSEDICGLVFPGPEELFNHASNTHIKNAKKGDQGFRCGWDDCPRSEVGAAGFPQRSKIERHMQTHIDHKPHVCHICNKGFSAKQALNQHMFIHTNQKPLVCNICGKAFRYPSALTMHQRVHSGEKPLSCPICGKSFSESSNLSKHKRTHEVRGRFSCRVPGCDRNFHRQDQLRRHMKTHQKEGENGQVDCMLASQLETAFEQHAHD</sequence>
<evidence type="ECO:0000256" key="9">
    <source>
        <dbReference type="SAM" id="MobiDB-lite"/>
    </source>
</evidence>
<dbReference type="EMBL" id="JAULSV010000001">
    <property type="protein sequence ID" value="KAK0656108.1"/>
    <property type="molecule type" value="Genomic_DNA"/>
</dbReference>
<gene>
    <name evidence="11" type="ORF">B0T16DRAFT_28881</name>
</gene>
<evidence type="ECO:0000256" key="1">
    <source>
        <dbReference type="ARBA" id="ARBA00004123"/>
    </source>
</evidence>
<proteinExistence type="predicted"/>
<dbReference type="GO" id="GO:0000981">
    <property type="term" value="F:DNA-binding transcription factor activity, RNA polymerase II-specific"/>
    <property type="evidence" value="ECO:0007669"/>
    <property type="project" value="TreeGrafter"/>
</dbReference>
<evidence type="ECO:0000256" key="6">
    <source>
        <dbReference type="ARBA" id="ARBA00023125"/>
    </source>
</evidence>
<dbReference type="GO" id="GO:0008270">
    <property type="term" value="F:zinc ion binding"/>
    <property type="evidence" value="ECO:0007669"/>
    <property type="project" value="UniProtKB-KW"/>
</dbReference>
<dbReference type="InterPro" id="IPR036236">
    <property type="entry name" value="Znf_C2H2_sf"/>
</dbReference>
<dbReference type="GO" id="GO:0000978">
    <property type="term" value="F:RNA polymerase II cis-regulatory region sequence-specific DNA binding"/>
    <property type="evidence" value="ECO:0007669"/>
    <property type="project" value="TreeGrafter"/>
</dbReference>
<evidence type="ECO:0000256" key="5">
    <source>
        <dbReference type="ARBA" id="ARBA00022833"/>
    </source>
</evidence>
<organism evidence="11 12">
    <name type="scientific">Cercophora newfieldiana</name>
    <dbReference type="NCBI Taxonomy" id="92897"/>
    <lineage>
        <taxon>Eukaryota</taxon>
        <taxon>Fungi</taxon>
        <taxon>Dikarya</taxon>
        <taxon>Ascomycota</taxon>
        <taxon>Pezizomycotina</taxon>
        <taxon>Sordariomycetes</taxon>
        <taxon>Sordariomycetidae</taxon>
        <taxon>Sordariales</taxon>
        <taxon>Lasiosphaeriaceae</taxon>
        <taxon>Cercophora</taxon>
    </lineage>
</organism>
<feature type="domain" description="C2H2-type" evidence="10">
    <location>
        <begin position="556"/>
        <end position="583"/>
    </location>
</feature>
<keyword evidence="12" id="KW-1185">Reference proteome</keyword>
<keyword evidence="2" id="KW-0479">Metal-binding</keyword>
<evidence type="ECO:0000256" key="7">
    <source>
        <dbReference type="ARBA" id="ARBA00023242"/>
    </source>
</evidence>
<evidence type="ECO:0000259" key="10">
    <source>
        <dbReference type="PROSITE" id="PS50157"/>
    </source>
</evidence>
<dbReference type="FunFam" id="3.30.160.60:FF:001009">
    <property type="entry name" value="Zinc finger protein 26"/>
    <property type="match status" value="1"/>
</dbReference>
<accession>A0AA40D0J5</accession>
<reference evidence="11" key="1">
    <citation type="submission" date="2023-06" db="EMBL/GenBank/DDBJ databases">
        <title>Genome-scale phylogeny and comparative genomics of the fungal order Sordariales.</title>
        <authorList>
            <consortium name="Lawrence Berkeley National Laboratory"/>
            <person name="Hensen N."/>
            <person name="Bonometti L."/>
            <person name="Westerberg I."/>
            <person name="Brannstrom I.O."/>
            <person name="Guillou S."/>
            <person name="Cros-Aarteil S."/>
            <person name="Calhoun S."/>
            <person name="Haridas S."/>
            <person name="Kuo A."/>
            <person name="Mondo S."/>
            <person name="Pangilinan J."/>
            <person name="Riley R."/>
            <person name="Labutti K."/>
            <person name="Andreopoulos B."/>
            <person name="Lipzen A."/>
            <person name="Chen C."/>
            <person name="Yanf M."/>
            <person name="Daum C."/>
            <person name="Ng V."/>
            <person name="Clum A."/>
            <person name="Steindorff A."/>
            <person name="Ohm R."/>
            <person name="Martin F."/>
            <person name="Silar P."/>
            <person name="Natvig D."/>
            <person name="Lalanne C."/>
            <person name="Gautier V."/>
            <person name="Ament-Velasquez S.L."/>
            <person name="Kruys A."/>
            <person name="Hutchinson M.I."/>
            <person name="Powell A.J."/>
            <person name="Barry K."/>
            <person name="Miller A.N."/>
            <person name="Grigoriev I.V."/>
            <person name="Debuchy R."/>
            <person name="Gladieux P."/>
            <person name="Thoren M.H."/>
            <person name="Johannesson H."/>
        </authorList>
    </citation>
    <scope>NUCLEOTIDE SEQUENCE</scope>
    <source>
        <strain evidence="11">SMH2532-1</strain>
    </source>
</reference>
<dbReference type="Gene3D" id="3.30.160.60">
    <property type="entry name" value="Classic Zinc Finger"/>
    <property type="match status" value="5"/>
</dbReference>
<evidence type="ECO:0000256" key="2">
    <source>
        <dbReference type="ARBA" id="ARBA00022723"/>
    </source>
</evidence>
<evidence type="ECO:0000313" key="11">
    <source>
        <dbReference type="EMBL" id="KAK0656108.1"/>
    </source>
</evidence>
<keyword evidence="4 8" id="KW-0863">Zinc-finger</keyword>
<feature type="domain" description="C2H2-type" evidence="10">
    <location>
        <begin position="528"/>
        <end position="555"/>
    </location>
</feature>
<dbReference type="GO" id="GO:0005634">
    <property type="term" value="C:nucleus"/>
    <property type="evidence" value="ECO:0007669"/>
    <property type="project" value="UniProtKB-SubCell"/>
</dbReference>
<name>A0AA40D0J5_9PEZI</name>
<protein>
    <recommendedName>
        <fullName evidence="10">C2H2-type domain-containing protein</fullName>
    </recommendedName>
</protein>
<feature type="region of interest" description="Disordered" evidence="9">
    <location>
        <begin position="16"/>
        <end position="54"/>
    </location>
</feature>
<dbReference type="FunFam" id="3.30.160.60:FF:002343">
    <property type="entry name" value="Zinc finger protein 33A"/>
    <property type="match status" value="1"/>
</dbReference>
<feature type="domain" description="C2H2-type" evidence="10">
    <location>
        <begin position="612"/>
        <end position="641"/>
    </location>
</feature>
<dbReference type="InterPro" id="IPR013087">
    <property type="entry name" value="Znf_C2H2_type"/>
</dbReference>
<dbReference type="Proteomes" id="UP001174936">
    <property type="component" value="Unassembled WGS sequence"/>
</dbReference>
<dbReference type="Pfam" id="PF00096">
    <property type="entry name" value="zf-C2H2"/>
    <property type="match status" value="4"/>
</dbReference>
<keyword evidence="6" id="KW-0238">DNA-binding</keyword>
<evidence type="ECO:0000256" key="3">
    <source>
        <dbReference type="ARBA" id="ARBA00022737"/>
    </source>
</evidence>
<dbReference type="FunFam" id="3.30.160.60:FF:000870">
    <property type="entry name" value="zinc finger protein 197 isoform X1"/>
    <property type="match status" value="1"/>
</dbReference>